<dbReference type="Proteomes" id="UP000001548">
    <property type="component" value="Unassembled WGS sequence"/>
</dbReference>
<dbReference type="AlphaFoldDB" id="A8B343"/>
<dbReference type="OMA" id="EEMFGFQ"/>
<dbReference type="KEGG" id="gla:GL50803_007723"/>
<keyword evidence="2" id="KW-1185">Reference proteome</keyword>
<dbReference type="GO" id="GO:0035091">
    <property type="term" value="F:phosphatidylinositol binding"/>
    <property type="evidence" value="ECO:0007669"/>
    <property type="project" value="InterPro"/>
</dbReference>
<dbReference type="Gene3D" id="3.30.1520.10">
    <property type="entry name" value="Phox-like domain"/>
    <property type="match status" value="1"/>
</dbReference>
<reference evidence="1 2" key="1">
    <citation type="journal article" date="2007" name="Science">
        <title>Genomic minimalism in the early diverging intestinal parasite Giardia lamblia.</title>
        <authorList>
            <person name="Morrison H.G."/>
            <person name="McArthur A.G."/>
            <person name="Gillin F.D."/>
            <person name="Aley S.B."/>
            <person name="Adam R.D."/>
            <person name="Olsen G.J."/>
            <person name="Best A.A."/>
            <person name="Cande W.Z."/>
            <person name="Chen F."/>
            <person name="Cipriano M.J."/>
            <person name="Davids B.J."/>
            <person name="Dawson S.C."/>
            <person name="Elmendorf H.G."/>
            <person name="Hehl A.B."/>
            <person name="Holder M.E."/>
            <person name="Huse S.M."/>
            <person name="Kim U.U."/>
            <person name="Lasek-Nesselquist E."/>
            <person name="Manning G."/>
            <person name="Nigam A."/>
            <person name="Nixon J.E."/>
            <person name="Palm D."/>
            <person name="Passamaneck N.E."/>
            <person name="Prabhu A."/>
            <person name="Reich C.I."/>
            <person name="Reiner D.S."/>
            <person name="Samuelson J."/>
            <person name="Svard S.G."/>
            <person name="Sogin M.L."/>
        </authorList>
    </citation>
    <scope>NUCLEOTIDE SEQUENCE [LARGE SCALE GENOMIC DNA]</scope>
    <source>
        <strain evidence="1 2">WB C6</strain>
    </source>
</reference>
<proteinExistence type="predicted"/>
<dbReference type="SUPFAM" id="SSF64268">
    <property type="entry name" value="PX domain"/>
    <property type="match status" value="1"/>
</dbReference>
<dbReference type="EMBL" id="AACB03000003">
    <property type="protein sequence ID" value="KAE8303097.1"/>
    <property type="molecule type" value="Genomic_DNA"/>
</dbReference>
<evidence type="ECO:0000313" key="1">
    <source>
        <dbReference type="EMBL" id="KAE8303097.1"/>
    </source>
</evidence>
<dbReference type="VEuPathDB" id="GiardiaDB:GL50803_7723"/>
<dbReference type="PROSITE" id="PS50195">
    <property type="entry name" value="PX"/>
    <property type="match status" value="1"/>
</dbReference>
<protein>
    <submittedName>
        <fullName evidence="1">PX domain-containing protein</fullName>
    </submittedName>
</protein>
<accession>A8B343</accession>
<dbReference type="CDD" id="cd06093">
    <property type="entry name" value="PX_domain"/>
    <property type="match status" value="1"/>
</dbReference>
<dbReference type="HOGENOM" id="CLU_393026_0_0_1"/>
<name>A8B343_GIAIC</name>
<dbReference type="GeneID" id="5703046"/>
<dbReference type="Pfam" id="PF00787">
    <property type="entry name" value="PX"/>
    <property type="match status" value="1"/>
</dbReference>
<sequence length="702" mass="80666">MEEFFGFSDAPVAPGHVSEEALFFGFDDASANQPQPPVSIPFPVINQVATIPRFQEFQEFQEYDSPELRAARQPKFLDPALFVGPGREDVIHDVVIDEAKYDFGYDLDYLRETTDEMKTEEDEEDIISRLPYGFSSNYTYKDDMADLMRSSPVKDIVLPRVGVTVECSDSDMEAEFNRLQAIDFNEKRKDIEQMLRIRREQEHQRRQEEEQERLRQEALKAQSSVPSRIPSIPAAAPSATIASDRAVGPAAVPSLPPLSQPMVDVAPQPEPQPIMDLLIAPKAVEAVYAPLQATPVQPIHTQSSILVPSAPPAATLAPQVCSIEQPPSEDPQLEEMFGFQSQPDISYSPEVKDLDKIEPDLTADPATNPVIVDQPVSKSWSARGSIQQQLDNLQSEIKQLEQDSMFSKEDRKRSRHAEARKYLETRTYTDNYDVFRPSHHLQKYYAAKKPKPKPKETIYSPYSETELSNQRMQVRAELEAQKHKEQRERNYYEKIEIKRLTAMYSKLESELTVKAISEELAQEKRQEFEKYFKSASLLEKSSDMYTSTHDDKTIRIQVSEHNALHLPRSLFFTPDGKYKNYVRYLDYRKVFDRFTHTQVLMFIFAVSSQERKLKCISKTYEDFHVLHKELVGAFGYSAVPGLPSFRSMNMGGGRHEVIHDTQKRLTKYLTEINNVQALRTSAIYRSFLKHQDLNFFQGMHRH</sequence>
<comment type="caution">
    <text evidence="1">The sequence shown here is derived from an EMBL/GenBank/DDBJ whole genome shotgun (WGS) entry which is preliminary data.</text>
</comment>
<evidence type="ECO:0000313" key="2">
    <source>
        <dbReference type="Proteomes" id="UP000001548"/>
    </source>
</evidence>
<dbReference type="InterPro" id="IPR036871">
    <property type="entry name" value="PX_dom_sf"/>
</dbReference>
<gene>
    <name evidence="1" type="ORF">GL50803_007723</name>
</gene>
<dbReference type="STRING" id="184922.A8B343"/>
<dbReference type="InterPro" id="IPR001683">
    <property type="entry name" value="PX_dom"/>
</dbReference>
<dbReference type="RefSeq" id="XP_001710120.1">
    <property type="nucleotide sequence ID" value="XM_001710068.1"/>
</dbReference>
<organism evidence="1 2">
    <name type="scientific">Giardia intestinalis (strain ATCC 50803 / WB clone C6)</name>
    <name type="common">Giardia lamblia</name>
    <dbReference type="NCBI Taxonomy" id="184922"/>
    <lineage>
        <taxon>Eukaryota</taxon>
        <taxon>Metamonada</taxon>
        <taxon>Diplomonadida</taxon>
        <taxon>Hexamitidae</taxon>
        <taxon>Giardiinae</taxon>
        <taxon>Giardia</taxon>
    </lineage>
</organism>